<evidence type="ECO:0000256" key="2">
    <source>
        <dbReference type="ARBA" id="ARBA00022777"/>
    </source>
</evidence>
<evidence type="ECO:0000313" key="6">
    <source>
        <dbReference type="EMBL" id="ORJ57736.1"/>
    </source>
</evidence>
<dbReference type="PIRSF" id="PIRSF036625">
    <property type="entry name" value="GAF_ANTAR"/>
    <property type="match status" value="1"/>
</dbReference>
<dbReference type="InterPro" id="IPR005561">
    <property type="entry name" value="ANTAR"/>
</dbReference>
<keyword evidence="4" id="KW-0804">Transcription</keyword>
<reference evidence="6 7" key="1">
    <citation type="submission" date="2017-03" db="EMBL/GenBank/DDBJ databases">
        <title>Genomic insights into Mycobacterium simiae human colonization.</title>
        <authorList>
            <person name="Steffani J.L."/>
            <person name="Brunck M.E."/>
            <person name="Cruz E."/>
            <person name="Montiel R."/>
            <person name="Barona F."/>
        </authorList>
    </citation>
    <scope>NUCLEOTIDE SEQUENCE [LARGE SCALE GENOMIC DNA]</scope>
    <source>
        <strain evidence="6 7">MsiGto</strain>
    </source>
</reference>
<dbReference type="STRING" id="1784.VC42_00410"/>
<dbReference type="InterPro" id="IPR029016">
    <property type="entry name" value="GAF-like_dom_sf"/>
</dbReference>
<dbReference type="PROSITE" id="PS50921">
    <property type="entry name" value="ANTAR"/>
    <property type="match status" value="1"/>
</dbReference>
<dbReference type="SUPFAM" id="SSF55781">
    <property type="entry name" value="GAF domain-like"/>
    <property type="match status" value="1"/>
</dbReference>
<protein>
    <submittedName>
        <fullName evidence="6">Response regulator receiver protein</fullName>
    </submittedName>
</protein>
<feature type="domain" description="ANTAR" evidence="5">
    <location>
        <begin position="161"/>
        <end position="222"/>
    </location>
</feature>
<dbReference type="Gene3D" id="1.10.10.10">
    <property type="entry name" value="Winged helix-like DNA-binding domain superfamily/Winged helix DNA-binding domain"/>
    <property type="match status" value="1"/>
</dbReference>
<keyword evidence="1" id="KW-0808">Transferase</keyword>
<dbReference type="InterPro" id="IPR012074">
    <property type="entry name" value="GAF_ANTAR"/>
</dbReference>
<dbReference type="SMART" id="SM01012">
    <property type="entry name" value="ANTAR"/>
    <property type="match status" value="1"/>
</dbReference>
<dbReference type="InterPro" id="IPR003018">
    <property type="entry name" value="GAF"/>
</dbReference>
<evidence type="ECO:0000259" key="5">
    <source>
        <dbReference type="PROSITE" id="PS50921"/>
    </source>
</evidence>
<dbReference type="AlphaFoldDB" id="A0A1X0XXZ9"/>
<sequence length="229" mass="24419">MVRKSSGGLAQVLGALAIEMQNQTDTEATLQSIVDGAVAIVPGARWAGISLIDAHAVEARVPSHPLVAKLDSLQSELNEGPCLSALREHRTIVINDMANETRWPTYCRAAADLGARALLSFQLFVLQQNLGALNLYGERSGAFSEESILTGELLAQHASVALIGAAAEAQFNDALSTRDIIGQAKGIIMERFDIDAVGAFRLLCRLSQETNLKLVEVARKLVASRGASD</sequence>
<dbReference type="InterPro" id="IPR011006">
    <property type="entry name" value="CheY-like_superfamily"/>
</dbReference>
<dbReference type="EMBL" id="MZZM01000025">
    <property type="protein sequence ID" value="ORJ57736.1"/>
    <property type="molecule type" value="Genomic_DNA"/>
</dbReference>
<dbReference type="Pfam" id="PF13185">
    <property type="entry name" value="GAF_2"/>
    <property type="match status" value="1"/>
</dbReference>
<dbReference type="RefSeq" id="WP_061555536.1">
    <property type="nucleotide sequence ID" value="NZ_JASWDE010000071.1"/>
</dbReference>
<keyword evidence="3" id="KW-0805">Transcription regulation</keyword>
<dbReference type="Pfam" id="PF03861">
    <property type="entry name" value="ANTAR"/>
    <property type="match status" value="1"/>
</dbReference>
<name>A0A1X0XXZ9_MYCSI</name>
<evidence type="ECO:0000256" key="4">
    <source>
        <dbReference type="ARBA" id="ARBA00023163"/>
    </source>
</evidence>
<accession>A0A1X0XXZ9</accession>
<keyword evidence="2" id="KW-0418">Kinase</keyword>
<evidence type="ECO:0000313" key="7">
    <source>
        <dbReference type="Proteomes" id="UP000193040"/>
    </source>
</evidence>
<dbReference type="SMART" id="SM00065">
    <property type="entry name" value="GAF"/>
    <property type="match status" value="1"/>
</dbReference>
<dbReference type="Proteomes" id="UP000193040">
    <property type="component" value="Unassembled WGS sequence"/>
</dbReference>
<organism evidence="6 7">
    <name type="scientific">Mycobacterium simiae</name>
    <name type="common">Mycobacterium habana</name>
    <dbReference type="NCBI Taxonomy" id="1784"/>
    <lineage>
        <taxon>Bacteria</taxon>
        <taxon>Bacillati</taxon>
        <taxon>Actinomycetota</taxon>
        <taxon>Actinomycetes</taxon>
        <taxon>Mycobacteriales</taxon>
        <taxon>Mycobacteriaceae</taxon>
        <taxon>Mycobacterium</taxon>
        <taxon>Mycobacterium simiae complex</taxon>
    </lineage>
</organism>
<dbReference type="Gene3D" id="3.30.450.40">
    <property type="match status" value="1"/>
</dbReference>
<dbReference type="GO" id="GO:0016301">
    <property type="term" value="F:kinase activity"/>
    <property type="evidence" value="ECO:0007669"/>
    <property type="project" value="UniProtKB-KW"/>
</dbReference>
<evidence type="ECO:0000256" key="1">
    <source>
        <dbReference type="ARBA" id="ARBA00022679"/>
    </source>
</evidence>
<keyword evidence="7" id="KW-1185">Reference proteome</keyword>
<gene>
    <name evidence="6" type="ORF">B5M45_19150</name>
</gene>
<dbReference type="InterPro" id="IPR036388">
    <property type="entry name" value="WH-like_DNA-bd_sf"/>
</dbReference>
<proteinExistence type="predicted"/>
<comment type="caution">
    <text evidence="6">The sequence shown here is derived from an EMBL/GenBank/DDBJ whole genome shotgun (WGS) entry which is preliminary data.</text>
</comment>
<dbReference type="SUPFAM" id="SSF52172">
    <property type="entry name" value="CheY-like"/>
    <property type="match status" value="1"/>
</dbReference>
<dbReference type="GO" id="GO:0003723">
    <property type="term" value="F:RNA binding"/>
    <property type="evidence" value="ECO:0007669"/>
    <property type="project" value="InterPro"/>
</dbReference>
<evidence type="ECO:0000256" key="3">
    <source>
        <dbReference type="ARBA" id="ARBA00023015"/>
    </source>
</evidence>